<evidence type="ECO:0000313" key="2">
    <source>
        <dbReference type="Proteomes" id="UP000821866"/>
    </source>
</evidence>
<dbReference type="AlphaFoldDB" id="A0A9J6D5K2"/>
<sequence length="233" mass="26212">MEWSLCWVANVEKQPDPDASQITGHIDFLKEKKAALSRQPDDVILAETDEGNLHHDVETADEYNAKILYAMSRFKLWLQEREKATTAEAEATTPGLSNLEFPNSGEAAGQTYFLMWRFDAIGELKRSHELQTRSTAYLSGSKVFPQEKSAMNLSTRSPVTGSRKRLRRRASRSMLITAVCVDVIGTGVLVTPDLNNSSQTSHLWGDHHDRHRVFLILHAEYVRVTRTSRAASA</sequence>
<protein>
    <submittedName>
        <fullName evidence="1">Uncharacterized protein</fullName>
    </submittedName>
</protein>
<gene>
    <name evidence="1" type="ORF">HPB51_014464</name>
</gene>
<dbReference type="VEuPathDB" id="VectorBase:LOC119164622"/>
<dbReference type="EMBL" id="JABSTU010000011">
    <property type="protein sequence ID" value="KAH8009328.1"/>
    <property type="molecule type" value="Genomic_DNA"/>
</dbReference>
<accession>A0A9J6D5K2</accession>
<organism evidence="1 2">
    <name type="scientific">Rhipicephalus microplus</name>
    <name type="common">Cattle tick</name>
    <name type="synonym">Boophilus microplus</name>
    <dbReference type="NCBI Taxonomy" id="6941"/>
    <lineage>
        <taxon>Eukaryota</taxon>
        <taxon>Metazoa</taxon>
        <taxon>Ecdysozoa</taxon>
        <taxon>Arthropoda</taxon>
        <taxon>Chelicerata</taxon>
        <taxon>Arachnida</taxon>
        <taxon>Acari</taxon>
        <taxon>Parasitiformes</taxon>
        <taxon>Ixodida</taxon>
        <taxon>Ixodoidea</taxon>
        <taxon>Ixodidae</taxon>
        <taxon>Rhipicephalinae</taxon>
        <taxon>Rhipicephalus</taxon>
        <taxon>Boophilus</taxon>
    </lineage>
</organism>
<reference evidence="1" key="2">
    <citation type="submission" date="2021-09" db="EMBL/GenBank/DDBJ databases">
        <authorList>
            <person name="Jia N."/>
            <person name="Wang J."/>
            <person name="Shi W."/>
            <person name="Du L."/>
            <person name="Sun Y."/>
            <person name="Zhan W."/>
            <person name="Jiang J."/>
            <person name="Wang Q."/>
            <person name="Zhang B."/>
            <person name="Ji P."/>
            <person name="Sakyi L.B."/>
            <person name="Cui X."/>
            <person name="Yuan T."/>
            <person name="Jiang B."/>
            <person name="Yang W."/>
            <person name="Lam T.T.-Y."/>
            <person name="Chang Q."/>
            <person name="Ding S."/>
            <person name="Wang X."/>
            <person name="Zhu J."/>
            <person name="Ruan X."/>
            <person name="Zhao L."/>
            <person name="Wei J."/>
            <person name="Que T."/>
            <person name="Du C."/>
            <person name="Cheng J."/>
            <person name="Dai P."/>
            <person name="Han X."/>
            <person name="Huang E."/>
            <person name="Gao Y."/>
            <person name="Liu J."/>
            <person name="Shao H."/>
            <person name="Ye R."/>
            <person name="Li L."/>
            <person name="Wei W."/>
            <person name="Wang X."/>
            <person name="Wang C."/>
            <person name="Huo Q."/>
            <person name="Li W."/>
            <person name="Guo W."/>
            <person name="Chen H."/>
            <person name="Chen S."/>
            <person name="Zhou L."/>
            <person name="Zhou L."/>
            <person name="Ni X."/>
            <person name="Tian J."/>
            <person name="Zhou Y."/>
            <person name="Sheng Y."/>
            <person name="Liu T."/>
            <person name="Pan Y."/>
            <person name="Xia L."/>
            <person name="Li J."/>
            <person name="Zhao F."/>
            <person name="Cao W."/>
        </authorList>
    </citation>
    <scope>NUCLEOTIDE SEQUENCE</scope>
    <source>
        <strain evidence="1">Rmic-2018</strain>
        <tissue evidence="1">Larvae</tissue>
    </source>
</reference>
<evidence type="ECO:0000313" key="1">
    <source>
        <dbReference type="EMBL" id="KAH8009328.1"/>
    </source>
</evidence>
<name>A0A9J6D5K2_RHIMP</name>
<proteinExistence type="predicted"/>
<comment type="caution">
    <text evidence="1">The sequence shown here is derived from an EMBL/GenBank/DDBJ whole genome shotgun (WGS) entry which is preliminary data.</text>
</comment>
<dbReference type="Proteomes" id="UP000821866">
    <property type="component" value="Chromosome 9"/>
</dbReference>
<keyword evidence="2" id="KW-1185">Reference proteome</keyword>
<reference evidence="1" key="1">
    <citation type="journal article" date="2020" name="Cell">
        <title>Large-Scale Comparative Analyses of Tick Genomes Elucidate Their Genetic Diversity and Vector Capacities.</title>
        <authorList>
            <consortium name="Tick Genome and Microbiome Consortium (TIGMIC)"/>
            <person name="Jia N."/>
            <person name="Wang J."/>
            <person name="Shi W."/>
            <person name="Du L."/>
            <person name="Sun Y."/>
            <person name="Zhan W."/>
            <person name="Jiang J.F."/>
            <person name="Wang Q."/>
            <person name="Zhang B."/>
            <person name="Ji P."/>
            <person name="Bell-Sakyi L."/>
            <person name="Cui X.M."/>
            <person name="Yuan T.T."/>
            <person name="Jiang B.G."/>
            <person name="Yang W.F."/>
            <person name="Lam T.T."/>
            <person name="Chang Q.C."/>
            <person name="Ding S.J."/>
            <person name="Wang X.J."/>
            <person name="Zhu J.G."/>
            <person name="Ruan X.D."/>
            <person name="Zhao L."/>
            <person name="Wei J.T."/>
            <person name="Ye R.Z."/>
            <person name="Que T.C."/>
            <person name="Du C.H."/>
            <person name="Zhou Y.H."/>
            <person name="Cheng J.X."/>
            <person name="Dai P.F."/>
            <person name="Guo W.B."/>
            <person name="Han X.H."/>
            <person name="Huang E.J."/>
            <person name="Li L.F."/>
            <person name="Wei W."/>
            <person name="Gao Y.C."/>
            <person name="Liu J.Z."/>
            <person name="Shao H.Z."/>
            <person name="Wang X."/>
            <person name="Wang C.C."/>
            <person name="Yang T.C."/>
            <person name="Huo Q.B."/>
            <person name="Li W."/>
            <person name="Chen H.Y."/>
            <person name="Chen S.E."/>
            <person name="Zhou L.G."/>
            <person name="Ni X.B."/>
            <person name="Tian J.H."/>
            <person name="Sheng Y."/>
            <person name="Liu T."/>
            <person name="Pan Y.S."/>
            <person name="Xia L.Y."/>
            <person name="Li J."/>
            <person name="Zhao F."/>
            <person name="Cao W.C."/>
        </authorList>
    </citation>
    <scope>NUCLEOTIDE SEQUENCE</scope>
    <source>
        <strain evidence="1">Rmic-2018</strain>
    </source>
</reference>